<organism evidence="10 11">
    <name type="scientific">Eschrichtius robustus</name>
    <name type="common">California gray whale</name>
    <name type="synonym">Eschrichtius gibbosus</name>
    <dbReference type="NCBI Taxonomy" id="9764"/>
    <lineage>
        <taxon>Eukaryota</taxon>
        <taxon>Metazoa</taxon>
        <taxon>Chordata</taxon>
        <taxon>Craniata</taxon>
        <taxon>Vertebrata</taxon>
        <taxon>Euteleostomi</taxon>
        <taxon>Mammalia</taxon>
        <taxon>Eutheria</taxon>
        <taxon>Laurasiatheria</taxon>
        <taxon>Artiodactyla</taxon>
        <taxon>Whippomorpha</taxon>
        <taxon>Cetacea</taxon>
        <taxon>Mysticeti</taxon>
        <taxon>Eschrichtiidae</taxon>
        <taxon>Eschrichtius</taxon>
    </lineage>
</organism>
<evidence type="ECO:0000256" key="8">
    <source>
        <dbReference type="RuleBase" id="RU367148"/>
    </source>
</evidence>
<dbReference type="GO" id="GO:0000398">
    <property type="term" value="P:mRNA splicing, via spliceosome"/>
    <property type="evidence" value="ECO:0007669"/>
    <property type="project" value="UniProtKB-UniRule"/>
</dbReference>
<dbReference type="PANTHER" id="PTHR13264:SF5">
    <property type="entry name" value="PRE-MRNA-SPLICING FACTOR SYF2"/>
    <property type="match status" value="1"/>
</dbReference>
<sequence length="287" mass="33224">MAAKAKAEEVAEPAPPLACPPPQVPVDGAGEQHPTAAAEELAAQKREQRLRKFRELHLKRNEARKLNHQEVVEEGKRLKLPANWEAKKTRLEWELQEEEKKKECTARGEDYKKVKLRGEKMAEERGNSERRLNELQRRARAAAISADPRDGRETLGLLLPPPKSLCASTDYAAAQLHQYHRLTKQIRPDMETYERLREKHGEEFYPTSNSLLHGTHVPSTEEIDRMVVDLEKQIEKRDKYSRRCPYNDDADIDYINERNAKFNMKAERFYGKYTAEIKQNLERGTAV</sequence>
<feature type="region of interest" description="Disordered" evidence="9">
    <location>
        <begin position="1"/>
        <end position="38"/>
    </location>
</feature>
<name>A0AB34GLL9_ESCRO</name>
<evidence type="ECO:0000256" key="5">
    <source>
        <dbReference type="ARBA" id="ARBA00023187"/>
    </source>
</evidence>
<keyword evidence="6 8" id="KW-0539">Nucleus</keyword>
<dbReference type="GO" id="GO:0000974">
    <property type="term" value="C:Prp19 complex"/>
    <property type="evidence" value="ECO:0007669"/>
    <property type="project" value="TreeGrafter"/>
</dbReference>
<keyword evidence="4 8" id="KW-0747">Spliceosome</keyword>
<dbReference type="Pfam" id="PF08231">
    <property type="entry name" value="SYF2"/>
    <property type="match status" value="1"/>
</dbReference>
<comment type="caution">
    <text evidence="10">The sequence shown here is derived from an EMBL/GenBank/DDBJ whole genome shotgun (WGS) entry which is preliminary data.</text>
</comment>
<gene>
    <name evidence="10" type="ORF">J1605_000991</name>
</gene>
<evidence type="ECO:0000256" key="6">
    <source>
        <dbReference type="ARBA" id="ARBA00023242"/>
    </source>
</evidence>
<evidence type="ECO:0000256" key="1">
    <source>
        <dbReference type="ARBA" id="ARBA00004123"/>
    </source>
</evidence>
<evidence type="ECO:0000256" key="7">
    <source>
        <dbReference type="ARBA" id="ARBA00045277"/>
    </source>
</evidence>
<comment type="similarity">
    <text evidence="2 8">Belongs to the SYF2 family.</text>
</comment>
<comment type="function">
    <text evidence="7">Involved in pre-mRNA splicing as component of the spliceosome.</text>
</comment>
<comment type="subcellular location">
    <subcellularLocation>
        <location evidence="1 8">Nucleus</location>
    </subcellularLocation>
</comment>
<evidence type="ECO:0000256" key="2">
    <source>
        <dbReference type="ARBA" id="ARBA00010028"/>
    </source>
</evidence>
<evidence type="ECO:0000256" key="3">
    <source>
        <dbReference type="ARBA" id="ARBA00022664"/>
    </source>
</evidence>
<feature type="compositionally biased region" description="Pro residues" evidence="9">
    <location>
        <begin position="13"/>
        <end position="24"/>
    </location>
</feature>
<dbReference type="AlphaFoldDB" id="A0AB34GLL9"/>
<evidence type="ECO:0000256" key="4">
    <source>
        <dbReference type="ARBA" id="ARBA00022728"/>
    </source>
</evidence>
<reference evidence="10 11" key="1">
    <citation type="submission" date="2022-11" db="EMBL/GenBank/DDBJ databases">
        <title>Whole genome sequence of Eschrichtius robustus ER-17-0199.</title>
        <authorList>
            <person name="Bruniche-Olsen A."/>
            <person name="Black A.N."/>
            <person name="Fields C.J."/>
            <person name="Walden K."/>
            <person name="Dewoody J.A."/>
        </authorList>
    </citation>
    <scope>NUCLEOTIDE SEQUENCE [LARGE SCALE GENOMIC DNA]</scope>
    <source>
        <strain evidence="10">ER-17-0199</strain>
        <tissue evidence="10">Blubber</tissue>
    </source>
</reference>
<evidence type="ECO:0000313" key="10">
    <source>
        <dbReference type="EMBL" id="KAJ8780948.1"/>
    </source>
</evidence>
<dbReference type="GO" id="GO:0071013">
    <property type="term" value="C:catalytic step 2 spliceosome"/>
    <property type="evidence" value="ECO:0007669"/>
    <property type="project" value="TreeGrafter"/>
</dbReference>
<evidence type="ECO:0000313" key="11">
    <source>
        <dbReference type="Proteomes" id="UP001159641"/>
    </source>
</evidence>
<keyword evidence="3 8" id="KW-0507">mRNA processing</keyword>
<keyword evidence="5 8" id="KW-0508">mRNA splicing</keyword>
<evidence type="ECO:0000256" key="9">
    <source>
        <dbReference type="SAM" id="MobiDB-lite"/>
    </source>
</evidence>
<dbReference type="EMBL" id="JAIQCJ010002152">
    <property type="protein sequence ID" value="KAJ8780948.1"/>
    <property type="molecule type" value="Genomic_DNA"/>
</dbReference>
<protein>
    <recommendedName>
        <fullName evidence="8">Pre-mRNA-splicing factor SYF2</fullName>
    </recommendedName>
</protein>
<dbReference type="PANTHER" id="PTHR13264">
    <property type="entry name" value="GCIP-INTERACTING PROTEIN P29"/>
    <property type="match status" value="1"/>
</dbReference>
<dbReference type="Proteomes" id="UP001159641">
    <property type="component" value="Unassembled WGS sequence"/>
</dbReference>
<dbReference type="InterPro" id="IPR013260">
    <property type="entry name" value="mRNA_splic_SYF2"/>
</dbReference>
<proteinExistence type="inferred from homology"/>
<accession>A0AB34GLL9</accession>
<comment type="subunit">
    <text evidence="8">May be part of a spliceosome complex.</text>
</comment>
<dbReference type="GO" id="GO:0071014">
    <property type="term" value="C:post-mRNA release spliceosomal complex"/>
    <property type="evidence" value="ECO:0007669"/>
    <property type="project" value="TreeGrafter"/>
</dbReference>
<keyword evidence="11" id="KW-1185">Reference proteome</keyword>